<keyword evidence="2" id="KW-1185">Reference proteome</keyword>
<dbReference type="AlphaFoldDB" id="A0A9P6BXF0"/>
<reference evidence="1" key="1">
    <citation type="submission" date="2020-11" db="EMBL/GenBank/DDBJ databases">
        <authorList>
            <consortium name="DOE Joint Genome Institute"/>
            <person name="Ahrendt S."/>
            <person name="Riley R."/>
            <person name="Andreopoulos W."/>
            <person name="Labutti K."/>
            <person name="Pangilinan J."/>
            <person name="Ruiz-Duenas F.J."/>
            <person name="Barrasa J.M."/>
            <person name="Sanchez-Garcia M."/>
            <person name="Camarero S."/>
            <person name="Miyauchi S."/>
            <person name="Serrano A."/>
            <person name="Linde D."/>
            <person name="Babiker R."/>
            <person name="Drula E."/>
            <person name="Ayuso-Fernandez I."/>
            <person name="Pacheco R."/>
            <person name="Padilla G."/>
            <person name="Ferreira P."/>
            <person name="Barriuso J."/>
            <person name="Kellner H."/>
            <person name="Castanera R."/>
            <person name="Alfaro M."/>
            <person name="Ramirez L."/>
            <person name="Pisabarro A.G."/>
            <person name="Kuo A."/>
            <person name="Tritt A."/>
            <person name="Lipzen A."/>
            <person name="He G."/>
            <person name="Yan M."/>
            <person name="Ng V."/>
            <person name="Cullen D."/>
            <person name="Martin F."/>
            <person name="Rosso M.-N."/>
            <person name="Henrissat B."/>
            <person name="Hibbett D."/>
            <person name="Martinez A.T."/>
            <person name="Grigoriev I.V."/>
        </authorList>
    </citation>
    <scope>NUCLEOTIDE SEQUENCE</scope>
    <source>
        <strain evidence="1">MF-IS2</strain>
    </source>
</reference>
<dbReference type="EMBL" id="MU151534">
    <property type="protein sequence ID" value="KAF9443002.1"/>
    <property type="molecule type" value="Genomic_DNA"/>
</dbReference>
<gene>
    <name evidence="1" type="ORF">P691DRAFT_788616</name>
</gene>
<evidence type="ECO:0000313" key="1">
    <source>
        <dbReference type="EMBL" id="KAF9443002.1"/>
    </source>
</evidence>
<name>A0A9P6BXF0_9AGAR</name>
<evidence type="ECO:0000313" key="2">
    <source>
        <dbReference type="Proteomes" id="UP000807342"/>
    </source>
</evidence>
<dbReference type="Proteomes" id="UP000807342">
    <property type="component" value="Unassembled WGS sequence"/>
</dbReference>
<comment type="caution">
    <text evidence="1">The sequence shown here is derived from an EMBL/GenBank/DDBJ whole genome shotgun (WGS) entry which is preliminary data.</text>
</comment>
<dbReference type="InterPro" id="IPR035992">
    <property type="entry name" value="Ricin_B-like_lectins"/>
</dbReference>
<sequence>MSPLPNGKYLIINLVSPQPTVGADNIDNSAIKPVIVDGGMRVWYLEGVGGGRYKLVLDENWYATTSADGENVEVHTSVDPGTRWELEDAEEGPGWYIIKLADTNTSWSAVQTRPKARADVGVRGGKVVLEPIRHPHLDPYQQWKFVPIFDD</sequence>
<dbReference type="GO" id="GO:0004867">
    <property type="term" value="F:serine-type endopeptidase inhibitor activity"/>
    <property type="evidence" value="ECO:0007669"/>
    <property type="project" value="InterPro"/>
</dbReference>
<protein>
    <submittedName>
        <fullName evidence="1">Uncharacterized protein</fullName>
    </submittedName>
</protein>
<dbReference type="Gene3D" id="2.80.10.50">
    <property type="match status" value="1"/>
</dbReference>
<dbReference type="SUPFAM" id="SSF50370">
    <property type="entry name" value="Ricin B-like lectins"/>
    <property type="match status" value="1"/>
</dbReference>
<dbReference type="OrthoDB" id="2668712at2759"/>
<proteinExistence type="predicted"/>
<accession>A0A9P6BXF0</accession>
<organism evidence="1 2">
    <name type="scientific">Macrolepiota fuliginosa MF-IS2</name>
    <dbReference type="NCBI Taxonomy" id="1400762"/>
    <lineage>
        <taxon>Eukaryota</taxon>
        <taxon>Fungi</taxon>
        <taxon>Dikarya</taxon>
        <taxon>Basidiomycota</taxon>
        <taxon>Agaricomycotina</taxon>
        <taxon>Agaricomycetes</taxon>
        <taxon>Agaricomycetidae</taxon>
        <taxon>Agaricales</taxon>
        <taxon>Agaricineae</taxon>
        <taxon>Agaricaceae</taxon>
        <taxon>Macrolepiota</taxon>
    </lineage>
</organism>